<evidence type="ECO:0000313" key="2">
    <source>
        <dbReference type="Proteomes" id="UP001526076"/>
    </source>
</evidence>
<feature type="non-terminal residue" evidence="1">
    <location>
        <position position="1"/>
    </location>
</feature>
<dbReference type="EMBL" id="JAPAHU010000402">
    <property type="protein sequence ID" value="MCW1043319.1"/>
    <property type="molecule type" value="Genomic_DNA"/>
</dbReference>
<name>A0ABT3ED13_STRAP</name>
<proteinExistence type="predicted"/>
<gene>
    <name evidence="1" type="ORF">OJ597_13155</name>
</gene>
<comment type="caution">
    <text evidence="1">The sequence shown here is derived from an EMBL/GenBank/DDBJ whole genome shotgun (WGS) entry which is preliminary data.</text>
</comment>
<sequence length="81" mass="9547">VARRLLSMPKVAINSNVITNYALMMIASGKKLTPEQLLWFRIRRRMLLNEDNFFTSMFCDDNVDHIKKVSEKLPDKYDLNK</sequence>
<reference evidence="1 2" key="1">
    <citation type="submission" date="2022-10" db="EMBL/GenBank/DDBJ databases">
        <title>Comparative genomic study of S. anginosus.</title>
        <authorList>
            <person name="Prasad A."/>
            <person name="Ene A."/>
            <person name="Jablonska S."/>
            <person name="Du J."/>
            <person name="Wolfe A.J."/>
            <person name="Putonti C."/>
        </authorList>
    </citation>
    <scope>NUCLEOTIDE SEQUENCE [LARGE SCALE GENOMIC DNA]</scope>
    <source>
        <strain evidence="1 2">UMB9231</strain>
    </source>
</reference>
<keyword evidence="2" id="KW-1185">Reference proteome</keyword>
<accession>A0ABT3ED13</accession>
<evidence type="ECO:0000313" key="1">
    <source>
        <dbReference type="EMBL" id="MCW1043319.1"/>
    </source>
</evidence>
<protein>
    <submittedName>
        <fullName evidence="1">D-alanyl-lipoteichoic acid biosynthesis protein DltD</fullName>
    </submittedName>
</protein>
<organism evidence="1 2">
    <name type="scientific">Streptococcus anginosus</name>
    <dbReference type="NCBI Taxonomy" id="1328"/>
    <lineage>
        <taxon>Bacteria</taxon>
        <taxon>Bacillati</taxon>
        <taxon>Bacillota</taxon>
        <taxon>Bacilli</taxon>
        <taxon>Lactobacillales</taxon>
        <taxon>Streptococcaceae</taxon>
        <taxon>Streptococcus</taxon>
        <taxon>Streptococcus anginosus group</taxon>
    </lineage>
</organism>
<dbReference type="Proteomes" id="UP001526076">
    <property type="component" value="Unassembled WGS sequence"/>
</dbReference>
<feature type="non-terminal residue" evidence="1">
    <location>
        <position position="81"/>
    </location>
</feature>